<dbReference type="PRINTS" id="PR00092">
    <property type="entry name" value="TYROSINASE"/>
</dbReference>
<dbReference type="Gene3D" id="1.10.1280.10">
    <property type="entry name" value="Di-copper center containing domain from catechol oxidase"/>
    <property type="match status" value="1"/>
</dbReference>
<dbReference type="InterPro" id="IPR002227">
    <property type="entry name" value="Tyrosinase_Cu-bd"/>
</dbReference>
<keyword evidence="5" id="KW-0560">Oxidoreductase</keyword>
<evidence type="ECO:0000259" key="4">
    <source>
        <dbReference type="PROSITE" id="PS00498"/>
    </source>
</evidence>
<accession>A0A1L7XFB0</accession>
<reference evidence="5 6" key="1">
    <citation type="submission" date="2016-03" db="EMBL/GenBank/DDBJ databases">
        <authorList>
            <person name="Ploux O."/>
        </authorList>
    </citation>
    <scope>NUCLEOTIDE SEQUENCE [LARGE SCALE GENOMIC DNA]</scope>
    <source>
        <strain evidence="5 6">UAMH 11012</strain>
    </source>
</reference>
<dbReference type="InterPro" id="IPR050316">
    <property type="entry name" value="Tyrosinase/Hemocyanin"/>
</dbReference>
<dbReference type="GO" id="GO:0046872">
    <property type="term" value="F:metal ion binding"/>
    <property type="evidence" value="ECO:0007669"/>
    <property type="project" value="UniProtKB-KW"/>
</dbReference>
<feature type="signal peptide" evidence="3">
    <location>
        <begin position="1"/>
        <end position="19"/>
    </location>
</feature>
<keyword evidence="3" id="KW-0732">Signal</keyword>
<sequence>MKRFASFSITLSVIALVIGSPFIASRDQVKTLGTPQRRDNVSLAITSETFFNGTCTADNVEVRKEWRSLTDTEKAAYIDAELCLMALDGETGLPGAEGRFDDLQAVHQHWTNTTNGDIIHGVGQFLPWHRWFVYTHATLLRTQCNYTGTIPWWDEALDAASGNFFQSNMWSDDTGFGGNGTSSNNCVTTGPFANRTIHIGPMEATTDYCFKRDWNNTLGVEDAAQENVDECYAYNDYASFWECLIAKPHVAGHGGTGGVMVDGDCSPGDPIFYMHHNYLDRLWWQWQQSNSSSRMYDMAGYTTSEEPATGWVNTTLSYVMSMYDIVPNVTVEEVMNVQGGYLCYEFEY</sequence>
<keyword evidence="1" id="KW-0479">Metal-binding</keyword>
<keyword evidence="5" id="KW-0503">Monooxygenase</keyword>
<keyword evidence="2" id="KW-0186">Copper</keyword>
<dbReference type="PANTHER" id="PTHR11474:SF126">
    <property type="entry name" value="TYROSINASE-LIKE PROTEIN TYR-1-RELATED"/>
    <property type="match status" value="1"/>
</dbReference>
<dbReference type="InterPro" id="IPR008922">
    <property type="entry name" value="Di-copper_centre_dom_sf"/>
</dbReference>
<dbReference type="EMBL" id="FJOG01000024">
    <property type="protein sequence ID" value="CZR63729.1"/>
    <property type="molecule type" value="Genomic_DNA"/>
</dbReference>
<feature type="domain" description="Tyrosinase copper-binding" evidence="4">
    <location>
        <begin position="269"/>
        <end position="280"/>
    </location>
</feature>
<evidence type="ECO:0000256" key="1">
    <source>
        <dbReference type="ARBA" id="ARBA00022723"/>
    </source>
</evidence>
<dbReference type="GO" id="GO:0004497">
    <property type="term" value="F:monooxygenase activity"/>
    <property type="evidence" value="ECO:0007669"/>
    <property type="project" value="UniProtKB-KW"/>
</dbReference>
<keyword evidence="6" id="KW-1185">Reference proteome</keyword>
<evidence type="ECO:0000256" key="3">
    <source>
        <dbReference type="SAM" id="SignalP"/>
    </source>
</evidence>
<name>A0A1L7XFB0_9HELO</name>
<proteinExistence type="predicted"/>
<evidence type="ECO:0000313" key="6">
    <source>
        <dbReference type="Proteomes" id="UP000184330"/>
    </source>
</evidence>
<organism evidence="5 6">
    <name type="scientific">Phialocephala subalpina</name>
    <dbReference type="NCBI Taxonomy" id="576137"/>
    <lineage>
        <taxon>Eukaryota</taxon>
        <taxon>Fungi</taxon>
        <taxon>Dikarya</taxon>
        <taxon>Ascomycota</taxon>
        <taxon>Pezizomycotina</taxon>
        <taxon>Leotiomycetes</taxon>
        <taxon>Helotiales</taxon>
        <taxon>Mollisiaceae</taxon>
        <taxon>Phialocephala</taxon>
        <taxon>Phialocephala fortinii species complex</taxon>
    </lineage>
</organism>
<dbReference type="AlphaFoldDB" id="A0A1L7XFB0"/>
<evidence type="ECO:0000256" key="2">
    <source>
        <dbReference type="ARBA" id="ARBA00023008"/>
    </source>
</evidence>
<dbReference type="Pfam" id="PF00264">
    <property type="entry name" value="Tyrosinase"/>
    <property type="match status" value="1"/>
</dbReference>
<dbReference type="PROSITE" id="PS00498">
    <property type="entry name" value="TYROSINASE_2"/>
    <property type="match status" value="1"/>
</dbReference>
<dbReference type="SUPFAM" id="SSF48056">
    <property type="entry name" value="Di-copper centre-containing domain"/>
    <property type="match status" value="1"/>
</dbReference>
<dbReference type="PANTHER" id="PTHR11474">
    <property type="entry name" value="TYROSINASE FAMILY MEMBER"/>
    <property type="match status" value="1"/>
</dbReference>
<evidence type="ECO:0000313" key="5">
    <source>
        <dbReference type="EMBL" id="CZR63729.1"/>
    </source>
</evidence>
<gene>
    <name evidence="5" type="ORF">PAC_13626</name>
</gene>
<feature type="chain" id="PRO_5013381265" evidence="3">
    <location>
        <begin position="20"/>
        <end position="348"/>
    </location>
</feature>
<dbReference type="Proteomes" id="UP000184330">
    <property type="component" value="Unassembled WGS sequence"/>
</dbReference>
<protein>
    <submittedName>
        <fullName evidence="5">Related to monophenol monooxygenase (Tyrosinase)</fullName>
    </submittedName>
</protein>
<dbReference type="OrthoDB" id="6132182at2759"/>